<evidence type="ECO:0000259" key="1">
    <source>
        <dbReference type="PROSITE" id="PS51186"/>
    </source>
</evidence>
<gene>
    <name evidence="2" type="primary">ywfD</name>
    <name evidence="2" type="ORF">LACPI_0403</name>
</gene>
<dbReference type="Pfam" id="PF00583">
    <property type="entry name" value="Acetyltransf_1"/>
    <property type="match status" value="1"/>
</dbReference>
<keyword evidence="2" id="KW-0808">Transferase</keyword>
<feature type="domain" description="N-acetyltransferase" evidence="1">
    <location>
        <begin position="1"/>
        <end position="164"/>
    </location>
</feature>
<dbReference type="STRING" id="1364.LP2241_20023"/>
<dbReference type="AlphaFoldDB" id="A0A0D6DUZ9"/>
<dbReference type="PROSITE" id="PS51186">
    <property type="entry name" value="GNAT"/>
    <property type="match status" value="1"/>
</dbReference>
<dbReference type="HOGENOM" id="CLU_013985_13_0_9"/>
<dbReference type="GO" id="GO:0016747">
    <property type="term" value="F:acyltransferase activity, transferring groups other than amino-acyl groups"/>
    <property type="evidence" value="ECO:0007669"/>
    <property type="project" value="InterPro"/>
</dbReference>
<dbReference type="SUPFAM" id="SSF55729">
    <property type="entry name" value="Acyl-CoA N-acyltransferases (Nat)"/>
    <property type="match status" value="1"/>
</dbReference>
<dbReference type="Proteomes" id="UP000033166">
    <property type="component" value="Chromosome I"/>
</dbReference>
<evidence type="ECO:0000313" key="2">
    <source>
        <dbReference type="EMBL" id="CEN27603.1"/>
    </source>
</evidence>
<dbReference type="RefSeq" id="WP_047914863.1">
    <property type="nucleotide sequence ID" value="NZ_LN774769.1"/>
</dbReference>
<evidence type="ECO:0000313" key="3">
    <source>
        <dbReference type="Proteomes" id="UP000033166"/>
    </source>
</evidence>
<dbReference type="EMBL" id="LN774769">
    <property type="protein sequence ID" value="CEN27603.1"/>
    <property type="molecule type" value="Genomic_DNA"/>
</dbReference>
<organism evidence="2 3">
    <name type="scientific">Pseudolactococcus piscium MKFS47</name>
    <dbReference type="NCBI Taxonomy" id="297352"/>
    <lineage>
        <taxon>Bacteria</taxon>
        <taxon>Bacillati</taxon>
        <taxon>Bacillota</taxon>
        <taxon>Bacilli</taxon>
        <taxon>Lactobacillales</taxon>
        <taxon>Streptococcaceae</taxon>
        <taxon>Pseudolactococcus</taxon>
    </lineage>
</organism>
<name>A0A0D6DUZ9_9LACT</name>
<sequence length="170" mass="19005">MIEKAKQADLLAIIEVIESARAFLKSQGLDQWQTSAYPSSSDVLSDIEKGVGYVLRHDGVLVGYAAVITGFEPAYDQLKGAWLTHNRDYVTVHRLAISSQVRGQSLGQKLFTDVFETFDAYTDFRVDTHPDNQIMQHILTKLGFEACGIVMYEGERVAYQKLISRVSDIG</sequence>
<proteinExistence type="predicted"/>
<dbReference type="InterPro" id="IPR016181">
    <property type="entry name" value="Acyl_CoA_acyltransferase"/>
</dbReference>
<accession>A0A0D6DUZ9</accession>
<dbReference type="Gene3D" id="3.40.630.30">
    <property type="match status" value="1"/>
</dbReference>
<dbReference type="KEGG" id="lpk:LACPI_0403"/>
<protein>
    <submittedName>
        <fullName evidence="2">Uncharacterized acetyltransferase YwfD</fullName>
    </submittedName>
</protein>
<dbReference type="InterPro" id="IPR000182">
    <property type="entry name" value="GNAT_dom"/>
</dbReference>
<reference evidence="3" key="1">
    <citation type="submission" date="2015-01" db="EMBL/GenBank/DDBJ databases">
        <authorList>
            <person name="Andreevskaya M."/>
        </authorList>
    </citation>
    <scope>NUCLEOTIDE SEQUENCE [LARGE SCALE GENOMIC DNA]</scope>
    <source>
        <strain evidence="3">MKFS47</strain>
    </source>
</reference>